<proteinExistence type="predicted"/>
<dbReference type="EMBL" id="LAZR01068069">
    <property type="protein sequence ID" value="KKK50350.1"/>
    <property type="molecule type" value="Genomic_DNA"/>
</dbReference>
<name>A0A0F8WPW6_9ZZZZ</name>
<sequence length="38" mass="4503">MSEIEQLKQLAERLYETRKAIVQIEDEAKKHTDELKTS</sequence>
<feature type="non-terminal residue" evidence="1">
    <location>
        <position position="38"/>
    </location>
</feature>
<protein>
    <submittedName>
        <fullName evidence="1">Uncharacterized protein</fullName>
    </submittedName>
</protein>
<organism evidence="1">
    <name type="scientific">marine sediment metagenome</name>
    <dbReference type="NCBI Taxonomy" id="412755"/>
    <lineage>
        <taxon>unclassified sequences</taxon>
        <taxon>metagenomes</taxon>
        <taxon>ecological metagenomes</taxon>
    </lineage>
</organism>
<evidence type="ECO:0000313" key="1">
    <source>
        <dbReference type="EMBL" id="KKK50350.1"/>
    </source>
</evidence>
<comment type="caution">
    <text evidence="1">The sequence shown here is derived from an EMBL/GenBank/DDBJ whole genome shotgun (WGS) entry which is preliminary data.</text>
</comment>
<accession>A0A0F8WPW6</accession>
<dbReference type="AlphaFoldDB" id="A0A0F8WPW6"/>
<gene>
    <name evidence="1" type="ORF">LCGC14_3125940</name>
</gene>
<reference evidence="1" key="1">
    <citation type="journal article" date="2015" name="Nature">
        <title>Complex archaea that bridge the gap between prokaryotes and eukaryotes.</title>
        <authorList>
            <person name="Spang A."/>
            <person name="Saw J.H."/>
            <person name="Jorgensen S.L."/>
            <person name="Zaremba-Niedzwiedzka K."/>
            <person name="Martijn J."/>
            <person name="Lind A.E."/>
            <person name="van Eijk R."/>
            <person name="Schleper C."/>
            <person name="Guy L."/>
            <person name="Ettema T.J."/>
        </authorList>
    </citation>
    <scope>NUCLEOTIDE SEQUENCE</scope>
</reference>